<gene>
    <name evidence="2" type="ORF">CLV57_0230</name>
</gene>
<keyword evidence="3" id="KW-1185">Reference proteome</keyword>
<comment type="caution">
    <text evidence="2">The sequence shown here is derived from an EMBL/GenBank/DDBJ whole genome shotgun (WGS) entry which is preliminary data.</text>
</comment>
<dbReference type="EMBL" id="PGFJ01000001">
    <property type="protein sequence ID" value="PJJ83251.1"/>
    <property type="molecule type" value="Genomic_DNA"/>
</dbReference>
<evidence type="ECO:0000313" key="3">
    <source>
        <dbReference type="Proteomes" id="UP000242687"/>
    </source>
</evidence>
<dbReference type="Gene3D" id="3.40.50.2020">
    <property type="match status" value="1"/>
</dbReference>
<keyword evidence="2" id="KW-0808">Transferase</keyword>
<dbReference type="PANTHER" id="PTHR11608">
    <property type="entry name" value="BIFUNCTIONAL PROTEIN PYRR"/>
    <property type="match status" value="1"/>
</dbReference>
<protein>
    <submittedName>
        <fullName evidence="2">Pyrimidine operon attenuation protein/uracil phosphoribosyltransferase</fullName>
    </submittedName>
</protein>
<evidence type="ECO:0000313" key="2">
    <source>
        <dbReference type="EMBL" id="PJJ83251.1"/>
    </source>
</evidence>
<organism evidence="2 3">
    <name type="scientific">Mucilaginibacter auburnensis</name>
    <dbReference type="NCBI Taxonomy" id="1457233"/>
    <lineage>
        <taxon>Bacteria</taxon>
        <taxon>Pseudomonadati</taxon>
        <taxon>Bacteroidota</taxon>
        <taxon>Sphingobacteriia</taxon>
        <taxon>Sphingobacteriales</taxon>
        <taxon>Sphingobacteriaceae</taxon>
        <taxon>Mucilaginibacter</taxon>
    </lineage>
</organism>
<dbReference type="InterPro" id="IPR029057">
    <property type="entry name" value="PRTase-like"/>
</dbReference>
<dbReference type="Pfam" id="PF00156">
    <property type="entry name" value="Pribosyltran"/>
    <property type="match status" value="1"/>
</dbReference>
<reference evidence="2 3" key="1">
    <citation type="submission" date="2017-11" db="EMBL/GenBank/DDBJ databases">
        <title>Genomic Encyclopedia of Archaeal and Bacterial Type Strains, Phase II (KMG-II): From Individual Species to Whole Genera.</title>
        <authorList>
            <person name="Goeker M."/>
        </authorList>
    </citation>
    <scope>NUCLEOTIDE SEQUENCE [LARGE SCALE GENOMIC DNA]</scope>
    <source>
        <strain evidence="2 3">DSM 28175</strain>
    </source>
</reference>
<dbReference type="CDD" id="cd06223">
    <property type="entry name" value="PRTases_typeI"/>
    <property type="match status" value="1"/>
</dbReference>
<name>A0A2H9VR12_9SPHI</name>
<evidence type="ECO:0000259" key="1">
    <source>
        <dbReference type="Pfam" id="PF00156"/>
    </source>
</evidence>
<proteinExistence type="predicted"/>
<dbReference type="RefSeq" id="WP_100339532.1">
    <property type="nucleotide sequence ID" value="NZ_PGFJ01000001.1"/>
</dbReference>
<dbReference type="AlphaFoldDB" id="A0A2H9VR12"/>
<dbReference type="PANTHER" id="PTHR11608:SF0">
    <property type="entry name" value="BIFUNCTIONAL PROTEIN PYRR"/>
    <property type="match status" value="1"/>
</dbReference>
<dbReference type="GO" id="GO:0016757">
    <property type="term" value="F:glycosyltransferase activity"/>
    <property type="evidence" value="ECO:0007669"/>
    <property type="project" value="UniProtKB-KW"/>
</dbReference>
<sequence>MESASKNLLILNKQQIQQKIDRIAYQILEDNFDEEEVLLAGMLPRGGHLAKRIKNVLDEIAPFKSKLVSIEIDRLSSSLDAKIDFELEECNNKVVILVDDVLNSGKSLAYGFGVFLDAPLKKLRTVVLVDRNHKNFPVNTDYAGIALSTIIKQHIDVVLDEEGQEDAVYLR</sequence>
<dbReference type="InterPro" id="IPR000836">
    <property type="entry name" value="PRTase_dom"/>
</dbReference>
<dbReference type="InterPro" id="IPR050137">
    <property type="entry name" value="PyrR_bifunctional"/>
</dbReference>
<feature type="domain" description="Phosphoribosyltransferase" evidence="1">
    <location>
        <begin position="10"/>
        <end position="161"/>
    </location>
</feature>
<keyword evidence="2" id="KW-0328">Glycosyltransferase</keyword>
<accession>A0A2H9VR12</accession>
<dbReference type="SUPFAM" id="SSF53271">
    <property type="entry name" value="PRTase-like"/>
    <property type="match status" value="1"/>
</dbReference>
<dbReference type="OrthoDB" id="664757at2"/>
<dbReference type="Proteomes" id="UP000242687">
    <property type="component" value="Unassembled WGS sequence"/>
</dbReference>